<dbReference type="GeneID" id="36606455"/>
<dbReference type="SUPFAM" id="SSF54556">
    <property type="entry name" value="Chitinase insertion domain"/>
    <property type="match status" value="1"/>
</dbReference>
<dbReference type="EMBL" id="KZ680221">
    <property type="protein sequence ID" value="PTB62985.1"/>
    <property type="molecule type" value="Genomic_DNA"/>
</dbReference>
<dbReference type="InterPro" id="IPR036861">
    <property type="entry name" value="Endochitinase-like_sf"/>
</dbReference>
<evidence type="ECO:0000313" key="11">
    <source>
        <dbReference type="EMBL" id="PTB62985.1"/>
    </source>
</evidence>
<dbReference type="PANTHER" id="PTHR47700:SF2">
    <property type="entry name" value="CHITINASE"/>
    <property type="match status" value="1"/>
</dbReference>
<dbReference type="InterPro" id="IPR036779">
    <property type="entry name" value="LysM_dom_sf"/>
</dbReference>
<dbReference type="PROSITE" id="PS51782">
    <property type="entry name" value="LYSM"/>
    <property type="match status" value="2"/>
</dbReference>
<dbReference type="InterPro" id="IPR017853">
    <property type="entry name" value="GH"/>
</dbReference>
<dbReference type="Gene3D" id="3.10.50.10">
    <property type="match status" value="1"/>
</dbReference>
<dbReference type="Gene3D" id="3.30.60.10">
    <property type="entry name" value="Endochitinase-like"/>
    <property type="match status" value="1"/>
</dbReference>
<dbReference type="GO" id="GO:0005975">
    <property type="term" value="P:carbohydrate metabolic process"/>
    <property type="evidence" value="ECO:0007669"/>
    <property type="project" value="InterPro"/>
</dbReference>
<evidence type="ECO:0000256" key="2">
    <source>
        <dbReference type="ARBA" id="ARBA00012729"/>
    </source>
</evidence>
<proteinExistence type="inferred from homology"/>
<gene>
    <name evidence="11" type="ORF">BBK36DRAFT_59955</name>
</gene>
<dbReference type="InterPro" id="IPR018392">
    <property type="entry name" value="LysM"/>
</dbReference>
<dbReference type="InterPro" id="IPR029070">
    <property type="entry name" value="Chitinase_insertion_sf"/>
</dbReference>
<dbReference type="PANTHER" id="PTHR47700">
    <property type="entry name" value="V CHITINASE, PUTATIVE (AFU_ORTHOLOGUE AFUA_6G13720)-RELATED"/>
    <property type="match status" value="1"/>
</dbReference>
<keyword evidence="11" id="KW-0378">Hydrolase</keyword>
<dbReference type="CDD" id="cd00035">
    <property type="entry name" value="ChtBD1"/>
    <property type="match status" value="1"/>
</dbReference>
<evidence type="ECO:0000256" key="4">
    <source>
        <dbReference type="ARBA" id="ARBA00023026"/>
    </source>
</evidence>
<dbReference type="SUPFAM" id="SSF57016">
    <property type="entry name" value="Plant lectins/antimicrobial peptides"/>
    <property type="match status" value="1"/>
</dbReference>
<dbReference type="SUPFAM" id="SSF51445">
    <property type="entry name" value="(Trans)glycosidases"/>
    <property type="match status" value="1"/>
</dbReference>
<dbReference type="SMART" id="SM00636">
    <property type="entry name" value="Glyco_18"/>
    <property type="match status" value="1"/>
</dbReference>
<dbReference type="EC" id="3.2.1.14" evidence="2"/>
<dbReference type="GO" id="GO:0008061">
    <property type="term" value="F:chitin binding"/>
    <property type="evidence" value="ECO:0007669"/>
    <property type="project" value="UniProtKB-KW"/>
</dbReference>
<keyword evidence="4" id="KW-0843">Virulence</keyword>
<dbReference type="SMART" id="SM00257">
    <property type="entry name" value="LysM"/>
    <property type="match status" value="2"/>
</dbReference>
<dbReference type="SUPFAM" id="SSF54106">
    <property type="entry name" value="LysM domain"/>
    <property type="match status" value="2"/>
</dbReference>
<feature type="chain" id="PRO_5015487243" description="chitinase" evidence="8">
    <location>
        <begin position="26"/>
        <end position="1384"/>
    </location>
</feature>
<dbReference type="InterPro" id="IPR011583">
    <property type="entry name" value="Chitinase_II/V-like_cat"/>
</dbReference>
<evidence type="ECO:0000256" key="5">
    <source>
        <dbReference type="ARBA" id="ARBA00023295"/>
    </source>
</evidence>
<feature type="domain" description="GH18" evidence="10">
    <location>
        <begin position="550"/>
        <end position="912"/>
    </location>
</feature>
<evidence type="ECO:0000256" key="7">
    <source>
        <dbReference type="SAM" id="MobiDB-lite"/>
    </source>
</evidence>
<evidence type="ECO:0000313" key="12">
    <source>
        <dbReference type="Proteomes" id="UP000241546"/>
    </source>
</evidence>
<protein>
    <recommendedName>
        <fullName evidence="2">chitinase</fullName>
        <ecNumber evidence="2">3.2.1.14</ecNumber>
    </recommendedName>
</protein>
<keyword evidence="3" id="KW-0147">Chitin-binding</keyword>
<keyword evidence="8" id="KW-0732">Signal</keyword>
<keyword evidence="12" id="KW-1185">Reference proteome</keyword>
<accession>A0A2T4B0Y7</accession>
<evidence type="ECO:0000259" key="10">
    <source>
        <dbReference type="PROSITE" id="PS51910"/>
    </source>
</evidence>
<dbReference type="CDD" id="cd02878">
    <property type="entry name" value="GH18_zymocin_alpha"/>
    <property type="match status" value="1"/>
</dbReference>
<dbReference type="Gene3D" id="3.20.20.80">
    <property type="entry name" value="Glycosidases"/>
    <property type="match status" value="1"/>
</dbReference>
<comment type="similarity">
    <text evidence="1">Belongs to the glycosyl hydrolase 18 family. Chitinase class V subfamily.</text>
</comment>
<dbReference type="CDD" id="cd00118">
    <property type="entry name" value="LysM"/>
    <property type="match status" value="1"/>
</dbReference>
<feature type="region of interest" description="Disordered" evidence="7">
    <location>
        <begin position="1158"/>
        <end position="1183"/>
    </location>
</feature>
<feature type="signal peptide" evidence="8">
    <location>
        <begin position="1"/>
        <end position="25"/>
    </location>
</feature>
<dbReference type="RefSeq" id="XP_024746305.1">
    <property type="nucleotide sequence ID" value="XM_024898337.1"/>
</dbReference>
<feature type="compositionally biased region" description="Acidic residues" evidence="7">
    <location>
        <begin position="1166"/>
        <end position="1182"/>
    </location>
</feature>
<dbReference type="PROSITE" id="PS51910">
    <property type="entry name" value="GH18_2"/>
    <property type="match status" value="1"/>
</dbReference>
<evidence type="ECO:0000256" key="6">
    <source>
        <dbReference type="ARBA" id="ARBA00044955"/>
    </source>
</evidence>
<feature type="region of interest" description="Disordered" evidence="7">
    <location>
        <begin position="1226"/>
        <end position="1248"/>
    </location>
</feature>
<feature type="domain" description="LysM" evidence="9">
    <location>
        <begin position="344"/>
        <end position="389"/>
    </location>
</feature>
<dbReference type="GO" id="GO:0008843">
    <property type="term" value="F:endochitinase activity"/>
    <property type="evidence" value="ECO:0007669"/>
    <property type="project" value="UniProtKB-EC"/>
</dbReference>
<dbReference type="Gene3D" id="3.10.350.10">
    <property type="entry name" value="LysM domain"/>
    <property type="match status" value="2"/>
</dbReference>
<dbReference type="Pfam" id="PF01476">
    <property type="entry name" value="LysM"/>
    <property type="match status" value="2"/>
</dbReference>
<feature type="domain" description="LysM" evidence="9">
    <location>
        <begin position="408"/>
        <end position="456"/>
    </location>
</feature>
<reference evidence="12" key="1">
    <citation type="submission" date="2016-07" db="EMBL/GenBank/DDBJ databases">
        <title>Multiple horizontal gene transfer events from other fungi enriched the ability of initially mycotrophic Trichoderma (Ascomycota) to feed on dead plant biomass.</title>
        <authorList>
            <consortium name="DOE Joint Genome Institute"/>
            <person name="Atanasova L."/>
            <person name="Chenthamara K."/>
            <person name="Zhang J."/>
            <person name="Grujic M."/>
            <person name="Henrissat B."/>
            <person name="Kuo A."/>
            <person name="Aerts A."/>
            <person name="Salamov A."/>
            <person name="Lipzen A."/>
            <person name="Labutti K."/>
            <person name="Barry K."/>
            <person name="Miao Y."/>
            <person name="Rahimi M.J."/>
            <person name="Shen Q."/>
            <person name="Grigoriev I.V."/>
            <person name="Kubicek C.P."/>
            <person name="Druzhinina I.S."/>
        </authorList>
    </citation>
    <scope>NUCLEOTIDE SEQUENCE [LARGE SCALE GENOMIC DNA]</scope>
    <source>
        <strain evidence="12">TUCIM 6016</strain>
    </source>
</reference>
<dbReference type="Proteomes" id="UP000241546">
    <property type="component" value="Unassembled WGS sequence"/>
</dbReference>
<feature type="compositionally biased region" description="Pro residues" evidence="7">
    <location>
        <begin position="1235"/>
        <end position="1246"/>
    </location>
</feature>
<dbReference type="Pfam" id="PF00704">
    <property type="entry name" value="Glyco_hydro_18"/>
    <property type="match status" value="1"/>
</dbReference>
<dbReference type="InterPro" id="IPR001223">
    <property type="entry name" value="Glyco_hydro18_cat"/>
</dbReference>
<evidence type="ECO:0000256" key="3">
    <source>
        <dbReference type="ARBA" id="ARBA00022669"/>
    </source>
</evidence>
<evidence type="ECO:0000256" key="8">
    <source>
        <dbReference type="SAM" id="SignalP"/>
    </source>
</evidence>
<feature type="compositionally biased region" description="Low complexity" evidence="7">
    <location>
        <begin position="1085"/>
        <end position="1106"/>
    </location>
</feature>
<name>A0A2T4B0Y7_9HYPO</name>
<organism evidence="11 12">
    <name type="scientific">Trichoderma citrinoviride</name>
    <dbReference type="NCBI Taxonomy" id="58853"/>
    <lineage>
        <taxon>Eukaryota</taxon>
        <taxon>Fungi</taxon>
        <taxon>Dikarya</taxon>
        <taxon>Ascomycota</taxon>
        <taxon>Pezizomycotina</taxon>
        <taxon>Sordariomycetes</taxon>
        <taxon>Hypocreomycetidae</taxon>
        <taxon>Hypocreales</taxon>
        <taxon>Hypocreaceae</taxon>
        <taxon>Trichoderma</taxon>
    </lineage>
</organism>
<feature type="region of interest" description="Disordered" evidence="7">
    <location>
        <begin position="1066"/>
        <end position="1129"/>
    </location>
</feature>
<keyword evidence="5" id="KW-0326">Glycosidase</keyword>
<evidence type="ECO:0000259" key="9">
    <source>
        <dbReference type="PROSITE" id="PS51782"/>
    </source>
</evidence>
<sequence>MRHTLGVAAVCIAAGALWSPPGTLAASSDAAADALLASLSQANSIKTASGPVSGRPTDRASARAAVLAGNFTSKLHHERRDRNRNSCPAACESAEPSSWDVYHDVNRLKECNQTMLLDFALFNHVDDSKPVVMISACTADLKVNNNRLHTLSKTNGCAVEGVKLASKTSQIQLSSSGASSKSHVADVSAALDQLLALSSISSSTCQETIKYATSGDVIVGVYAGSGIASQGVLASVVQKLNSEIQTSGQVAEDLVAQICSSKTPARYTLGVFATTQGHLGAVQRSVQSWKNGTCVGTSFTDDVSIKSSWDSVTYLAPSASQSNSTSSSSSSTLKKPLSTRADCRTIQVEEGDSCESLASECGITPAQFTQYNPSSTLCGALTPGQHVCCSSGTLPDFTPKPDDKGYCYSYLVKDGDSCASIGAAYDLTNAEIESFNKKTWGWNGCQKLFADYNICLSTGYPPMPAPVANAVCGPQVNGTTPPPPDVDFSTLNECPLNACCNIWGQCGTTGDFCNPSNSSTGAPGTAAPGENGCISNCGDDILTSDPPSETMSIAYFEAFDQKRTCLKMPVTAVDTSKYTHIHFSFITLNEDYSINVDGVESQLRLLSGMAGVKRIVSVGGWDFSTSPSTYQIFRKAVSSEANRQTLVNNVVDFLAEYDLDGIDWDWEYPDEPDIPGIPKGTEDETTGYFLLLDELKLKLPSNRTVSITAPASFWYLQYFPILALSFVVDYIVYMTYDLHGQWDYINKYASPGCPSYDAGLGNCLRSHVNLTETLNALSMITKAGVPSNMITIGVSSYGRSFQMSSAGCWTEQCTYTGPDSGALPGPCTNTSGYISNYEINRIVAGNPSAEVHWDQDSYSNIVVYNGTQWVAFMNDSNKATRTTLYPALSFLGIADWAVDLLSEDGDSSDDSSSSGGTIYIDPGIWSSATPSIVAPPGASLIWPPKPLSSATTITFPPWTTTVSYSSLTTGTSTLTDGSTTTYDEVVWVSWLTTLTIPAVTTTEIGIWGVSLDKSSSTGTIYLTSSVQPPPFKVTITPVVSGTTSIIGATKTSTIKGTVITYGSETWTEQDETQTQGRSTSIKGGTTLPPTVITVTPNPHPTTVATKPDPEVNPKPPPWKSGSDPKPTAKPGCPGCGKPCVLFCDSGCPFCPPGIFHPGGGGGGDPNDPDDPDDDDDDDDDPSEYTMYAESLLEDQFPDSPADSNSLNDLWTTEISRFASEMGWLTTSSTTTKPSSTPPPPPPPAPTPEATCEYFYGGVLYEFFIYYISGWDTDDLEGNLHHEENGCGALTGWDWNYANAKDPSVAFNLPLFIKEGCVERAIVSAGGPKLSCQYYDGWATPGPDDDDADAEFVKAHQANATQEHGPYKPMNWATLLARATGRNQQ</sequence>
<dbReference type="OrthoDB" id="73875at2759"/>
<dbReference type="InterPro" id="IPR053214">
    <property type="entry name" value="LysM12-like"/>
</dbReference>
<evidence type="ECO:0000256" key="1">
    <source>
        <dbReference type="ARBA" id="ARBA00008682"/>
    </source>
</evidence>
<comment type="similarity">
    <text evidence="6">Belongs to the secreted LysM effector family.</text>
</comment>